<dbReference type="RefSeq" id="WP_101953767.1">
    <property type="nucleotide sequence ID" value="NZ_PKHE01000002.1"/>
</dbReference>
<keyword evidence="1" id="KW-0812">Transmembrane</keyword>
<dbReference type="EMBL" id="PKHE01000002">
    <property type="protein sequence ID" value="PKY90537.1"/>
    <property type="molecule type" value="Genomic_DNA"/>
</dbReference>
<evidence type="ECO:0000259" key="2">
    <source>
        <dbReference type="Pfam" id="PF09648"/>
    </source>
</evidence>
<dbReference type="InterPro" id="IPR018604">
    <property type="entry name" value="YycI-like"/>
</dbReference>
<evidence type="ECO:0000256" key="1">
    <source>
        <dbReference type="SAM" id="Phobius"/>
    </source>
</evidence>
<evidence type="ECO:0000313" key="4">
    <source>
        <dbReference type="Proteomes" id="UP000234384"/>
    </source>
</evidence>
<sequence>MDFKRIQIALIISFLLFDIYLIFMLFARINTISTYNATARNLTIEQELSARGISYPKLKSDSQEVPYVVASKNNYLAANIGQLSNQNASVDGEGTLTSTFDEPVKLNLNLNDQTTGLSEEDRTLLTNNYLSDPEMFIGGQYYRNFWYVNSQRTIYIRMTAYDGNPITDGTAEIQINLDENYNMVGYIQTFQADITALKQKSRMITEREAIEVIDRRAETLIPDGSQIHYSVFTYYRSQELDKFNVYSPAWQVVYDNQNGRFTITVDAIRGTVIQRRQIS</sequence>
<dbReference type="Gene3D" id="2.40.128.690">
    <property type="entry name" value="YycH protein, domain 3-like"/>
    <property type="match status" value="1"/>
</dbReference>
<dbReference type="Proteomes" id="UP000234384">
    <property type="component" value="Unassembled WGS sequence"/>
</dbReference>
<proteinExistence type="predicted"/>
<feature type="transmembrane region" description="Helical" evidence="1">
    <location>
        <begin position="6"/>
        <end position="27"/>
    </location>
</feature>
<name>A0A2I1K4N1_9LACT</name>
<dbReference type="GO" id="GO:0016020">
    <property type="term" value="C:membrane"/>
    <property type="evidence" value="ECO:0007669"/>
    <property type="project" value="InterPro"/>
</dbReference>
<accession>A0A2I1K4N1</accession>
<dbReference type="OrthoDB" id="2139096at2"/>
<protein>
    <recommendedName>
        <fullName evidence="2">Regulatory protein YycH-like domain-containing protein</fullName>
    </recommendedName>
</protein>
<feature type="domain" description="Regulatory protein YycH-like" evidence="2">
    <location>
        <begin position="40"/>
        <end position="259"/>
    </location>
</feature>
<gene>
    <name evidence="3" type="ORF">CYJ57_01350</name>
</gene>
<keyword evidence="1" id="KW-1133">Transmembrane helix</keyword>
<reference evidence="3 4" key="1">
    <citation type="submission" date="2017-12" db="EMBL/GenBank/DDBJ databases">
        <title>Phylogenetic diversity of female urinary microbiome.</title>
        <authorList>
            <person name="Thomas-White K."/>
            <person name="Wolfe A.J."/>
        </authorList>
    </citation>
    <scope>NUCLEOTIDE SEQUENCE [LARGE SCALE GENOMIC DNA]</scope>
    <source>
        <strain evidence="3 4">UMB0898</strain>
    </source>
</reference>
<evidence type="ECO:0000313" key="3">
    <source>
        <dbReference type="EMBL" id="PKY90537.1"/>
    </source>
</evidence>
<comment type="caution">
    <text evidence="3">The sequence shown here is derived from an EMBL/GenBank/DDBJ whole genome shotgun (WGS) entry which is preliminary data.</text>
</comment>
<dbReference type="Pfam" id="PF09648">
    <property type="entry name" value="YycI"/>
    <property type="match status" value="1"/>
</dbReference>
<organism evidence="3 4">
    <name type="scientific">Falseniella ignava</name>
    <dbReference type="NCBI Taxonomy" id="137730"/>
    <lineage>
        <taxon>Bacteria</taxon>
        <taxon>Bacillati</taxon>
        <taxon>Bacillota</taxon>
        <taxon>Bacilli</taxon>
        <taxon>Lactobacillales</taxon>
        <taxon>Aerococcaceae</taxon>
        <taxon>Falseniella</taxon>
    </lineage>
</organism>
<keyword evidence="1" id="KW-0472">Membrane</keyword>
<dbReference type="AlphaFoldDB" id="A0A2I1K4N1"/>